<evidence type="ECO:0000313" key="1">
    <source>
        <dbReference type="EMBL" id="GFA43465.1"/>
    </source>
</evidence>
<organism evidence="1">
    <name type="scientific">Tanacetum cinerariifolium</name>
    <name type="common">Dalmatian daisy</name>
    <name type="synonym">Chrysanthemum cinerariifolium</name>
    <dbReference type="NCBI Taxonomy" id="118510"/>
    <lineage>
        <taxon>Eukaryota</taxon>
        <taxon>Viridiplantae</taxon>
        <taxon>Streptophyta</taxon>
        <taxon>Embryophyta</taxon>
        <taxon>Tracheophyta</taxon>
        <taxon>Spermatophyta</taxon>
        <taxon>Magnoliopsida</taxon>
        <taxon>eudicotyledons</taxon>
        <taxon>Gunneridae</taxon>
        <taxon>Pentapetalae</taxon>
        <taxon>asterids</taxon>
        <taxon>campanulids</taxon>
        <taxon>Asterales</taxon>
        <taxon>Asteraceae</taxon>
        <taxon>Asteroideae</taxon>
        <taxon>Anthemideae</taxon>
        <taxon>Anthemidinae</taxon>
        <taxon>Tanacetum</taxon>
    </lineage>
</organism>
<protein>
    <submittedName>
        <fullName evidence="1">Uncharacterized protein</fullName>
    </submittedName>
</protein>
<dbReference type="AlphaFoldDB" id="A0A699JKH6"/>
<proteinExistence type="predicted"/>
<name>A0A699JKH6_TANCI</name>
<dbReference type="EMBL" id="BKCJ010423414">
    <property type="protein sequence ID" value="GFA43465.1"/>
    <property type="molecule type" value="Genomic_DNA"/>
</dbReference>
<gene>
    <name evidence="1" type="ORF">Tci_615437</name>
</gene>
<reference evidence="1" key="1">
    <citation type="journal article" date="2019" name="Sci. Rep.">
        <title>Draft genome of Tanacetum cinerariifolium, the natural source of mosquito coil.</title>
        <authorList>
            <person name="Yamashiro T."/>
            <person name="Shiraishi A."/>
            <person name="Satake H."/>
            <person name="Nakayama K."/>
        </authorList>
    </citation>
    <scope>NUCLEOTIDE SEQUENCE</scope>
</reference>
<sequence length="113" mass="12468">MGSVKAEIVRNLAWQPIRHISCMQVHETIRKLKLGPLEIGNVFRTLRKEGTLAQRRYNLSPPSTPDDLSNVGFESEIQIIGVTNQALHEAVMSATSNKATVIECIEAIEKASA</sequence>
<comment type="caution">
    <text evidence="1">The sequence shown here is derived from an EMBL/GenBank/DDBJ whole genome shotgun (WGS) entry which is preliminary data.</text>
</comment>
<accession>A0A699JKH6</accession>